<evidence type="ECO:0000313" key="3">
    <source>
        <dbReference type="RefSeq" id="XP_014681696.1"/>
    </source>
</evidence>
<dbReference type="GeneID" id="106821421"/>
<protein>
    <submittedName>
        <fullName evidence="3">Solute carrier family 23 member 2-like</fullName>
    </submittedName>
</protein>
<organism evidence="2 3">
    <name type="scientific">Priapulus caudatus</name>
    <name type="common">Priapulid worm</name>
    <dbReference type="NCBI Taxonomy" id="37621"/>
    <lineage>
        <taxon>Eukaryota</taxon>
        <taxon>Metazoa</taxon>
        <taxon>Ecdysozoa</taxon>
        <taxon>Scalidophora</taxon>
        <taxon>Priapulida</taxon>
        <taxon>Priapulimorpha</taxon>
        <taxon>Priapulimorphida</taxon>
        <taxon>Priapulidae</taxon>
        <taxon>Priapulus</taxon>
    </lineage>
</organism>
<sequence length="125" mass="13536">MFLSMGFFIGGVVGFILDNTAPGTPEERGIIKFNARISSEHGGATYTGGSMLSYDLPYVTDFLGRFALSKYIPILPQFRREQYLPLAQNRDDGGVNVTETVVTGWTSSNGDAAAHDSHAEGESRV</sequence>
<evidence type="ECO:0000256" key="1">
    <source>
        <dbReference type="SAM" id="MobiDB-lite"/>
    </source>
</evidence>
<gene>
    <name evidence="3" type="primary">LOC106821421</name>
</gene>
<feature type="region of interest" description="Disordered" evidence="1">
    <location>
        <begin position="106"/>
        <end position="125"/>
    </location>
</feature>
<feature type="compositionally biased region" description="Basic and acidic residues" evidence="1">
    <location>
        <begin position="113"/>
        <end position="125"/>
    </location>
</feature>
<keyword evidence="2" id="KW-1185">Reference proteome</keyword>
<accession>A0ABM1FB75</accession>
<evidence type="ECO:0000313" key="2">
    <source>
        <dbReference type="Proteomes" id="UP000695022"/>
    </source>
</evidence>
<dbReference type="Proteomes" id="UP000695022">
    <property type="component" value="Unplaced"/>
</dbReference>
<reference evidence="3" key="1">
    <citation type="submission" date="2025-08" db="UniProtKB">
        <authorList>
            <consortium name="RefSeq"/>
        </authorList>
    </citation>
    <scope>IDENTIFICATION</scope>
</reference>
<name>A0ABM1FB75_PRICU</name>
<dbReference type="RefSeq" id="XP_014681696.1">
    <property type="nucleotide sequence ID" value="XM_014826210.1"/>
</dbReference>
<proteinExistence type="predicted"/>